<dbReference type="GO" id="GO:0007030">
    <property type="term" value="P:Golgi organization"/>
    <property type="evidence" value="ECO:0007669"/>
    <property type="project" value="UniProtKB-UniRule"/>
</dbReference>
<comment type="subunit">
    <text evidence="2">Component of the Golgi-associated retrograde protein (GARP) complex.</text>
</comment>
<dbReference type="GO" id="GO:0016020">
    <property type="term" value="C:membrane"/>
    <property type="evidence" value="ECO:0007669"/>
    <property type="project" value="TreeGrafter"/>
</dbReference>
<dbReference type="GO" id="GO:0048193">
    <property type="term" value="P:Golgi vesicle transport"/>
    <property type="evidence" value="ECO:0007669"/>
    <property type="project" value="TreeGrafter"/>
</dbReference>
<dbReference type="InterPro" id="IPR014812">
    <property type="entry name" value="Vps51"/>
</dbReference>
<proteinExistence type="inferred from homology"/>
<dbReference type="GO" id="GO:0000938">
    <property type="term" value="C:GARP complex"/>
    <property type="evidence" value="ECO:0007669"/>
    <property type="project" value="UniProtKB-UniRule"/>
</dbReference>
<sequence length="815" mass="87092">MEAERPRERKARGLLSSYYGVGGSASDPLDLDGPSFNSDKYVGRLLDNQSLAELVHKGNDLVTEIKSLDSDMQMLVYENYNKFISATDTIRAMKQKVEGMDEQMNQLAANMETIIESNRSISSHVSGRRGQLEKLNGVRKLLVKLQFLFELPAKLQQCVDAGQHGKAVQYYAAATSILKHYGHLASFQSIHDEAVDIMATLKVKLTEMLAADHTSLDTLSEVVRLLLQLGGHEDDLLHKFVAHSRALMHRALDELPAPPGPDGQGSTEAMAAYCALVSGAYLPAVLAMTKSFAALFPRTRNGGAQPPAGGGSSAAPAPAAPSSATIQRRLAILQQAMDETYGTYAKLVSNAARSDAAPDGRPAVEPLTLAIRALVEPARKIASASAALHLDQDALAKRASTLGAELARAGIAAELARFCELASAALLKLCADGTPPAPADSRASGAALVRSDRVRDLVHVACTAVMDAIDGAIQHVRPLLLALPAQGLVEELVEQLMAAILALVSALASGDLVARAQPAAATGPAEVSALFLCCMASVELAQRVRTELQRLVTGHFLFAQPEYSAPLPIQHVVLRLEEASDALNVKCVDLLARDLAEELRSSMRATDWLTLPRPRGVSAYVDSVVRHGGSVLSTFATLYNDLPAVGNAPKPLWLPTGALPPPKQYASRMKQAQLSASMIQSDIDRMFSRKVSMHAHAAQSSKAAAGRLTKLALKTLCELVRTTTLSKHGYQQLQVDTSMLRWSLGECVDDVAVLQALIDEVMTSAHERCLQPEPMEAELIETLCDAKRQQMAAQPHAPSHKAAAAVADSGALAPP</sequence>
<keyword evidence="2" id="KW-0653">Protein transport</keyword>
<keyword evidence="2" id="KW-0445">Lipid transport</keyword>
<keyword evidence="2" id="KW-0813">Transport</keyword>
<dbReference type="EMBL" id="JAGTXO010000001">
    <property type="protein sequence ID" value="KAG8470600.1"/>
    <property type="molecule type" value="Genomic_DNA"/>
</dbReference>
<protein>
    <recommendedName>
        <fullName evidence="2">Vacuolar protein sorting-associated protein 51 homolog</fullName>
    </recommendedName>
</protein>
<dbReference type="GO" id="GO:0006869">
    <property type="term" value="P:lipid transport"/>
    <property type="evidence" value="ECO:0007669"/>
    <property type="project" value="UniProtKB-UniRule"/>
</dbReference>
<evidence type="ECO:0000256" key="1">
    <source>
        <dbReference type="ARBA" id="ARBA00006080"/>
    </source>
</evidence>
<comment type="function">
    <text evidence="2">Acts as component of the GARP complex that is involved in retrograde transport from early and late endosomes to the trans-Golgi network (TGN).</text>
</comment>
<reference evidence="4" key="1">
    <citation type="submission" date="2021-05" db="EMBL/GenBank/DDBJ databases">
        <title>The genome of the haptophyte Pavlova lutheri (Diacronema luteri, Pavlovales) - a model for lipid biosynthesis in eukaryotic algae.</title>
        <authorList>
            <person name="Hulatt C.J."/>
            <person name="Posewitz M.C."/>
        </authorList>
    </citation>
    <scope>NUCLEOTIDE SEQUENCE</scope>
    <source>
        <strain evidence="4">NIVA-4/92</strain>
    </source>
</reference>
<comment type="subcellular location">
    <subcellularLocation>
        <location evidence="2">Golgi apparatus</location>
        <location evidence="2">trans-Golgi network</location>
    </subcellularLocation>
</comment>
<dbReference type="GO" id="GO:0015031">
    <property type="term" value="P:protein transport"/>
    <property type="evidence" value="ECO:0007669"/>
    <property type="project" value="UniProtKB-UniRule"/>
</dbReference>
<dbReference type="AlphaFoldDB" id="A0A8J6CHT6"/>
<keyword evidence="5" id="KW-1185">Reference proteome</keyword>
<dbReference type="Pfam" id="PF08700">
    <property type="entry name" value="VPS51_Exo84_N"/>
    <property type="match status" value="1"/>
</dbReference>
<evidence type="ECO:0000313" key="4">
    <source>
        <dbReference type="EMBL" id="KAG8470600.1"/>
    </source>
</evidence>
<evidence type="ECO:0000256" key="3">
    <source>
        <dbReference type="SAM" id="MobiDB-lite"/>
    </source>
</evidence>
<evidence type="ECO:0000313" key="5">
    <source>
        <dbReference type="Proteomes" id="UP000751190"/>
    </source>
</evidence>
<dbReference type="PANTHER" id="PTHR15954:SF4">
    <property type="entry name" value="VACUOLAR PROTEIN SORTING-ASSOCIATED PROTEIN 51 HOMOLOG"/>
    <property type="match status" value="1"/>
</dbReference>
<gene>
    <name evidence="4" type="ORF">KFE25_009021</name>
</gene>
<dbReference type="Proteomes" id="UP000751190">
    <property type="component" value="Unassembled WGS sequence"/>
</dbReference>
<organism evidence="4 5">
    <name type="scientific">Diacronema lutheri</name>
    <name type="common">Unicellular marine alga</name>
    <name type="synonym">Monochrysis lutheri</name>
    <dbReference type="NCBI Taxonomy" id="2081491"/>
    <lineage>
        <taxon>Eukaryota</taxon>
        <taxon>Haptista</taxon>
        <taxon>Haptophyta</taxon>
        <taxon>Pavlovophyceae</taxon>
        <taxon>Pavlovales</taxon>
        <taxon>Pavlovaceae</taxon>
        <taxon>Diacronema</taxon>
    </lineage>
</organism>
<name>A0A8J6CHT6_DIALT</name>
<evidence type="ECO:0000256" key="2">
    <source>
        <dbReference type="RuleBase" id="RU368010"/>
    </source>
</evidence>
<accession>A0A8J6CHT6</accession>
<keyword evidence="2" id="KW-0333">Golgi apparatus</keyword>
<dbReference type="OrthoDB" id="203678at2759"/>
<feature type="compositionally biased region" description="Low complexity" evidence="3">
    <location>
        <begin position="792"/>
        <end position="815"/>
    </location>
</feature>
<dbReference type="GO" id="GO:0042147">
    <property type="term" value="P:retrograde transport, endosome to Golgi"/>
    <property type="evidence" value="ECO:0007669"/>
    <property type="project" value="UniProtKB-UniRule"/>
</dbReference>
<comment type="similarity">
    <text evidence="1 2">Belongs to the VPS51 family.</text>
</comment>
<dbReference type="GO" id="GO:0032456">
    <property type="term" value="P:endocytic recycling"/>
    <property type="evidence" value="ECO:0007669"/>
    <property type="project" value="TreeGrafter"/>
</dbReference>
<dbReference type="OMA" id="FISATXL"/>
<dbReference type="GO" id="GO:1990745">
    <property type="term" value="C:EARP complex"/>
    <property type="evidence" value="ECO:0007669"/>
    <property type="project" value="TreeGrafter"/>
</dbReference>
<dbReference type="GO" id="GO:0005829">
    <property type="term" value="C:cytosol"/>
    <property type="evidence" value="ECO:0007669"/>
    <property type="project" value="GOC"/>
</dbReference>
<dbReference type="PANTHER" id="PTHR15954">
    <property type="entry name" value="VACUOLAR PROTEIN SORTING-ASSOCIATED PROTEIN 51 HOMOLOG"/>
    <property type="match status" value="1"/>
</dbReference>
<dbReference type="GO" id="GO:0007041">
    <property type="term" value="P:lysosomal transport"/>
    <property type="evidence" value="ECO:0007669"/>
    <property type="project" value="TreeGrafter"/>
</dbReference>
<comment type="caution">
    <text evidence="4">The sequence shown here is derived from an EMBL/GenBank/DDBJ whole genome shotgun (WGS) entry which is preliminary data.</text>
</comment>
<feature type="region of interest" description="Disordered" evidence="3">
    <location>
        <begin position="790"/>
        <end position="815"/>
    </location>
</feature>